<evidence type="ECO:0000256" key="3">
    <source>
        <dbReference type="ARBA" id="ARBA00023125"/>
    </source>
</evidence>
<evidence type="ECO:0000313" key="6">
    <source>
        <dbReference type="Proteomes" id="UP000823842"/>
    </source>
</evidence>
<name>A0A9D2RW72_9FIRM</name>
<dbReference type="SMART" id="SM00534">
    <property type="entry name" value="MUTSac"/>
    <property type="match status" value="1"/>
</dbReference>
<dbReference type="GO" id="GO:0005524">
    <property type="term" value="F:ATP binding"/>
    <property type="evidence" value="ECO:0007669"/>
    <property type="project" value="UniProtKB-KW"/>
</dbReference>
<reference evidence="5" key="2">
    <citation type="submission" date="2021-04" db="EMBL/GenBank/DDBJ databases">
        <authorList>
            <person name="Gilroy R."/>
        </authorList>
    </citation>
    <scope>NUCLEOTIDE SEQUENCE</scope>
    <source>
        <strain evidence="5">ChiSjej1B19-5720</strain>
    </source>
</reference>
<dbReference type="InterPro" id="IPR000432">
    <property type="entry name" value="DNA_mismatch_repair_MutS_C"/>
</dbReference>
<dbReference type="SUPFAM" id="SSF52540">
    <property type="entry name" value="P-loop containing nucleoside triphosphate hydrolases"/>
    <property type="match status" value="1"/>
</dbReference>
<sequence length="599" mass="67689">MVSVRNKFFSLKAEERVCGMQEFSLLYPGREVPEYNILPEETVHDLAVDYFCGVLSQMEPERKMIKGIMTRISGDREVVQYRLDVFEDVLTMPELREKLRKLLDRVDFLKTYGSFGKESDASGVWELVHRLGEMDEYIQCIQEIYFCLKEADIHSEGFKILKEYAGRIYEDSGFEELKKDIDALKLETSKVKSITLGVNLNDRYEPSEVGIVSINSKAFVKSGIVANFCDFLNRRDEIQEGNQWKNQYTIRTTGRDSKEGKMEGSGVSALTGVPGLIAGGAVHQGMADISNDEQSKEATHILDRAVTSMLTRITKKLKHILSRHVAVSTSTISALLPELLYYIYWAEYVEKLQGKGFSMTKPKLLETDKREMRGKGIYNLKLAQSMIEKKEDSAGIVGNDLDFDAEHRLYILTGANRGGKTTITQAVGIAFLLAQGGIYVPGEAFSFSPADNIFTHYPADENKTMDLGRLGEESKRFREIFMEATSQSLLLLNESFSTTSFEEGFFIARDVVRVLLKLGVRTIYNTHMHKLAREVEALNKESSENKGASLIVETKDGERSYRVRVAPPEGLSYARDIAEKYGVTYEMLKKSKEDEGVKI</sequence>
<dbReference type="Proteomes" id="UP000823842">
    <property type="component" value="Unassembled WGS sequence"/>
</dbReference>
<reference evidence="5" key="1">
    <citation type="journal article" date="2021" name="PeerJ">
        <title>Extensive microbial diversity within the chicken gut microbiome revealed by metagenomics and culture.</title>
        <authorList>
            <person name="Gilroy R."/>
            <person name="Ravi A."/>
            <person name="Getino M."/>
            <person name="Pursley I."/>
            <person name="Horton D.L."/>
            <person name="Alikhan N.F."/>
            <person name="Baker D."/>
            <person name="Gharbi K."/>
            <person name="Hall N."/>
            <person name="Watson M."/>
            <person name="Adriaenssens E.M."/>
            <person name="Foster-Nyarko E."/>
            <person name="Jarju S."/>
            <person name="Secka A."/>
            <person name="Antonio M."/>
            <person name="Oren A."/>
            <person name="Chaudhuri R.R."/>
            <person name="La Ragione R."/>
            <person name="Hildebrand F."/>
            <person name="Pallen M.J."/>
        </authorList>
    </citation>
    <scope>NUCLEOTIDE SEQUENCE</scope>
    <source>
        <strain evidence="5">ChiSjej1B19-5720</strain>
    </source>
</reference>
<evidence type="ECO:0000259" key="4">
    <source>
        <dbReference type="SMART" id="SM00534"/>
    </source>
</evidence>
<dbReference type="PANTHER" id="PTHR11361">
    <property type="entry name" value="DNA MISMATCH REPAIR PROTEIN MUTS FAMILY MEMBER"/>
    <property type="match status" value="1"/>
</dbReference>
<evidence type="ECO:0000256" key="1">
    <source>
        <dbReference type="ARBA" id="ARBA00022741"/>
    </source>
</evidence>
<comment type="caution">
    <text evidence="5">The sequence shown here is derived from an EMBL/GenBank/DDBJ whole genome shotgun (WGS) entry which is preliminary data.</text>
</comment>
<dbReference type="GO" id="GO:0140664">
    <property type="term" value="F:ATP-dependent DNA damage sensor activity"/>
    <property type="evidence" value="ECO:0007669"/>
    <property type="project" value="InterPro"/>
</dbReference>
<accession>A0A9D2RW72</accession>
<dbReference type="AlphaFoldDB" id="A0A9D2RW72"/>
<dbReference type="PANTHER" id="PTHR11361:SF34">
    <property type="entry name" value="DNA MISMATCH REPAIR PROTEIN MSH1, MITOCHONDRIAL"/>
    <property type="match status" value="1"/>
</dbReference>
<dbReference type="InterPro" id="IPR027417">
    <property type="entry name" value="P-loop_NTPase"/>
</dbReference>
<gene>
    <name evidence="5" type="ORF">IAA06_06490</name>
</gene>
<dbReference type="EMBL" id="DWYZ01000126">
    <property type="protein sequence ID" value="HJB28426.1"/>
    <property type="molecule type" value="Genomic_DNA"/>
</dbReference>
<keyword evidence="2" id="KW-0067">ATP-binding</keyword>
<dbReference type="GO" id="GO:0006298">
    <property type="term" value="P:mismatch repair"/>
    <property type="evidence" value="ECO:0007669"/>
    <property type="project" value="InterPro"/>
</dbReference>
<dbReference type="GO" id="GO:0005829">
    <property type="term" value="C:cytosol"/>
    <property type="evidence" value="ECO:0007669"/>
    <property type="project" value="TreeGrafter"/>
</dbReference>
<feature type="domain" description="DNA mismatch repair proteins mutS family" evidence="4">
    <location>
        <begin position="407"/>
        <end position="596"/>
    </location>
</feature>
<protein>
    <submittedName>
        <fullName evidence="5">DNA mismatch repair protein</fullName>
    </submittedName>
</protein>
<proteinExistence type="predicted"/>
<dbReference type="Gene3D" id="3.40.50.300">
    <property type="entry name" value="P-loop containing nucleotide triphosphate hydrolases"/>
    <property type="match status" value="1"/>
</dbReference>
<dbReference type="GO" id="GO:0030983">
    <property type="term" value="F:mismatched DNA binding"/>
    <property type="evidence" value="ECO:0007669"/>
    <property type="project" value="InterPro"/>
</dbReference>
<organism evidence="5 6">
    <name type="scientific">Candidatus Blautia faecavium</name>
    <dbReference type="NCBI Taxonomy" id="2838487"/>
    <lineage>
        <taxon>Bacteria</taxon>
        <taxon>Bacillati</taxon>
        <taxon>Bacillota</taxon>
        <taxon>Clostridia</taxon>
        <taxon>Lachnospirales</taxon>
        <taxon>Lachnospiraceae</taxon>
        <taxon>Blautia</taxon>
    </lineage>
</organism>
<evidence type="ECO:0000313" key="5">
    <source>
        <dbReference type="EMBL" id="HJB28426.1"/>
    </source>
</evidence>
<keyword evidence="3" id="KW-0238">DNA-binding</keyword>
<evidence type="ECO:0000256" key="2">
    <source>
        <dbReference type="ARBA" id="ARBA00022840"/>
    </source>
</evidence>
<dbReference type="Pfam" id="PF00488">
    <property type="entry name" value="MutS_V"/>
    <property type="match status" value="1"/>
</dbReference>
<dbReference type="InterPro" id="IPR045076">
    <property type="entry name" value="MutS"/>
</dbReference>
<keyword evidence="1" id="KW-0547">Nucleotide-binding</keyword>